<sequence>MLSLTRPVVPVRKGFVLPLFLSWSGQFCAVSLFIVWQLGLETSAEDFASPVAAEVSTKTTEVAVPLRLDYPLLQQLLVAELFTQPGVSRELLSDPSACSEIVLSEPVLSPRDTQLEVLADLRAKIGVGANGACATLLSWEGRIGVAGIPETMSNGTSLGFVPEHVWLLSSTGVPVSNDRLLQLAQSSVRSMFSQFTVDLAPQLQSVKTLLPEALPRHSRGQIQALLDTLRLGDLRVTPESLETDILFVVDAASEPLQAELALSNAELARWEERWQLMDSVLVLAVKHYAAATQLQVLRDALLDVLIESRYRLRDALVEAPDAEGDAVRAWFLQSWQALAPVIRRIGLEQPGQEPLLLFSVVASTDALAALDELGPSIGLDISADGLRRLARMINGDAGDALLQYSDEVDPELRSLLEGSLEAASPPSAWRLDFSLFSKAMAATPDSLNSWAPKREDLPEYLPQVAALLEASASTAMAKKNLDPAYEELFRRLVLTTAWQESCWRHYVVSDDRKLVPLRSGTGDVGLMQINERVWRGFYSQQQLRWDIGYNSIAGAEVLLDYLLKYAIRKGEHKQPGGAVNLARASYSAYNGGPSKISRYRSSKASAYGKKVDAAFWEKYQQVAAGDELAVSRCLGGDLSGPAVASRSSSQQTRAPRGGTASQAPEYFTLQLGAFSAEESAASFIATNALAAKARVQRRSKGDTGQYLVIYGSYATRAQADQDKERLAKFQPWVRRFGDL</sequence>
<dbReference type="Gene3D" id="3.30.70.1070">
    <property type="entry name" value="Sporulation related repeat"/>
    <property type="match status" value="1"/>
</dbReference>
<dbReference type="RefSeq" id="WP_407347534.1">
    <property type="nucleotide sequence ID" value="NZ_CP136864.1"/>
</dbReference>
<name>A0ABZ0I129_9GAMM</name>
<dbReference type="SUPFAM" id="SSF110997">
    <property type="entry name" value="Sporulation related repeat"/>
    <property type="match status" value="1"/>
</dbReference>
<evidence type="ECO:0000313" key="3">
    <source>
        <dbReference type="Proteomes" id="UP001626537"/>
    </source>
</evidence>
<dbReference type="InterPro" id="IPR007730">
    <property type="entry name" value="SPOR-like_dom"/>
</dbReference>
<evidence type="ECO:0000259" key="1">
    <source>
        <dbReference type="PROSITE" id="PS51724"/>
    </source>
</evidence>
<accession>A0ABZ0I129</accession>
<keyword evidence="3" id="KW-1185">Reference proteome</keyword>
<dbReference type="InterPro" id="IPR036680">
    <property type="entry name" value="SPOR-like_sf"/>
</dbReference>
<dbReference type="Pfam" id="PF05036">
    <property type="entry name" value="SPOR"/>
    <property type="match status" value="1"/>
</dbReference>
<reference evidence="2 3" key="1">
    <citation type="submission" date="2023-10" db="EMBL/GenBank/DDBJ databases">
        <title>Two novel species belonging to the OM43/NOR5 clade.</title>
        <authorList>
            <person name="Park M."/>
        </authorList>
    </citation>
    <scope>NUCLEOTIDE SEQUENCE [LARGE SCALE GENOMIC DNA]</scope>
    <source>
        <strain evidence="2 3">IMCC43200</strain>
    </source>
</reference>
<evidence type="ECO:0000313" key="2">
    <source>
        <dbReference type="EMBL" id="WOJ92876.1"/>
    </source>
</evidence>
<dbReference type="SUPFAM" id="SSF53955">
    <property type="entry name" value="Lysozyme-like"/>
    <property type="match status" value="1"/>
</dbReference>
<dbReference type="Proteomes" id="UP001626537">
    <property type="component" value="Chromosome"/>
</dbReference>
<dbReference type="Gene3D" id="1.10.530.10">
    <property type="match status" value="1"/>
</dbReference>
<dbReference type="PROSITE" id="PS51724">
    <property type="entry name" value="SPOR"/>
    <property type="match status" value="1"/>
</dbReference>
<proteinExistence type="predicted"/>
<gene>
    <name evidence="2" type="ORF">R0135_13930</name>
</gene>
<organism evidence="2 3">
    <name type="scientific">Congregibacter variabilis</name>
    <dbReference type="NCBI Taxonomy" id="3081200"/>
    <lineage>
        <taxon>Bacteria</taxon>
        <taxon>Pseudomonadati</taxon>
        <taxon>Pseudomonadota</taxon>
        <taxon>Gammaproteobacteria</taxon>
        <taxon>Cellvibrionales</taxon>
        <taxon>Halieaceae</taxon>
        <taxon>Congregibacter</taxon>
    </lineage>
</organism>
<feature type="domain" description="SPOR" evidence="1">
    <location>
        <begin position="661"/>
        <end position="739"/>
    </location>
</feature>
<dbReference type="InterPro" id="IPR008258">
    <property type="entry name" value="Transglycosylase_SLT_dom_1"/>
</dbReference>
<dbReference type="Pfam" id="PF01464">
    <property type="entry name" value="SLT"/>
    <property type="match status" value="1"/>
</dbReference>
<dbReference type="InterPro" id="IPR023346">
    <property type="entry name" value="Lysozyme-like_dom_sf"/>
</dbReference>
<dbReference type="EMBL" id="CP136864">
    <property type="protein sequence ID" value="WOJ92876.1"/>
    <property type="molecule type" value="Genomic_DNA"/>
</dbReference>
<protein>
    <submittedName>
        <fullName evidence="2">SPOR domain-containing protein</fullName>
    </submittedName>
</protein>